<dbReference type="PROSITE" id="PS51257">
    <property type="entry name" value="PROKAR_LIPOPROTEIN"/>
    <property type="match status" value="1"/>
</dbReference>
<accession>A0A4R6SWH4</accession>
<dbReference type="EMBL" id="SNYC01000004">
    <property type="protein sequence ID" value="TDQ09473.1"/>
    <property type="molecule type" value="Genomic_DNA"/>
</dbReference>
<protein>
    <submittedName>
        <fullName evidence="1">Uncharacterized protein</fullName>
    </submittedName>
</protein>
<evidence type="ECO:0000313" key="1">
    <source>
        <dbReference type="EMBL" id="TDQ09473.1"/>
    </source>
</evidence>
<sequence length="153" mass="17431">MKWFLKMMCPVVALILLQSCEKEVANNEEIIDHFTYGAKFNWREDAIKTGNGDWKKITNGHVFSWLAQGSSLQRSNFAVYSNRANINADFLYTIQKDSVFALILVSDTVYFLNADHNRRTDLEGNLTFSPDSSLILKNTAISPAISVKYKLEK</sequence>
<reference evidence="1 2" key="1">
    <citation type="submission" date="2019-03" db="EMBL/GenBank/DDBJ databases">
        <title>Genomic Encyclopedia of Archaeal and Bacterial Type Strains, Phase II (KMG-II): from individual species to whole genera.</title>
        <authorList>
            <person name="Goeker M."/>
        </authorList>
    </citation>
    <scope>NUCLEOTIDE SEQUENCE [LARGE SCALE GENOMIC DNA]</scope>
    <source>
        <strain evidence="1 2">DSM 19035</strain>
    </source>
</reference>
<proteinExistence type="predicted"/>
<gene>
    <name evidence="1" type="ORF">ATK78_1628</name>
</gene>
<name>A0A4R6SWH4_9SPHI</name>
<keyword evidence="2" id="KW-1185">Reference proteome</keyword>
<dbReference type="OrthoDB" id="1453160at2"/>
<evidence type="ECO:0000313" key="2">
    <source>
        <dbReference type="Proteomes" id="UP000295620"/>
    </source>
</evidence>
<dbReference type="RefSeq" id="WP_133575553.1">
    <property type="nucleotide sequence ID" value="NZ_SNYC01000004.1"/>
</dbReference>
<comment type="caution">
    <text evidence="1">The sequence shown here is derived from an EMBL/GenBank/DDBJ whole genome shotgun (WGS) entry which is preliminary data.</text>
</comment>
<dbReference type="Proteomes" id="UP000295620">
    <property type="component" value="Unassembled WGS sequence"/>
</dbReference>
<organism evidence="1 2">
    <name type="scientific">Pedobacter metabolipauper</name>
    <dbReference type="NCBI Taxonomy" id="425513"/>
    <lineage>
        <taxon>Bacteria</taxon>
        <taxon>Pseudomonadati</taxon>
        <taxon>Bacteroidota</taxon>
        <taxon>Sphingobacteriia</taxon>
        <taxon>Sphingobacteriales</taxon>
        <taxon>Sphingobacteriaceae</taxon>
        <taxon>Pedobacter</taxon>
    </lineage>
</organism>
<dbReference type="AlphaFoldDB" id="A0A4R6SWH4"/>